<keyword evidence="1" id="KW-0472">Membrane</keyword>
<dbReference type="HOGENOM" id="CLU_2422826_0_0_6"/>
<dbReference type="KEGG" id="gsn:YC6258_02070"/>
<dbReference type="EMBL" id="CP007142">
    <property type="protein sequence ID" value="AJQ94114.1"/>
    <property type="molecule type" value="Genomic_DNA"/>
</dbReference>
<gene>
    <name evidence="2" type="ORF">YC6258_02070</name>
</gene>
<evidence type="ECO:0000313" key="2">
    <source>
        <dbReference type="EMBL" id="AJQ94114.1"/>
    </source>
</evidence>
<name>A0A0C5VUP2_9GAMM</name>
<accession>A0A0C5VUP2</accession>
<keyword evidence="1" id="KW-0812">Transmembrane</keyword>
<keyword evidence="1" id="KW-1133">Transmembrane helix</keyword>
<keyword evidence="3" id="KW-1185">Reference proteome</keyword>
<dbReference type="AlphaFoldDB" id="A0A0C5VUP2"/>
<organism evidence="2 3">
    <name type="scientific">Gynuella sunshinyii YC6258</name>
    <dbReference type="NCBI Taxonomy" id="1445510"/>
    <lineage>
        <taxon>Bacteria</taxon>
        <taxon>Pseudomonadati</taxon>
        <taxon>Pseudomonadota</taxon>
        <taxon>Gammaproteobacteria</taxon>
        <taxon>Oceanospirillales</taxon>
        <taxon>Saccharospirillaceae</taxon>
        <taxon>Gynuella</taxon>
    </lineage>
</organism>
<feature type="transmembrane region" description="Helical" evidence="1">
    <location>
        <begin position="27"/>
        <end position="43"/>
    </location>
</feature>
<dbReference type="Proteomes" id="UP000032266">
    <property type="component" value="Chromosome"/>
</dbReference>
<evidence type="ECO:0000256" key="1">
    <source>
        <dbReference type="SAM" id="Phobius"/>
    </source>
</evidence>
<feature type="transmembrane region" description="Helical" evidence="1">
    <location>
        <begin position="72"/>
        <end position="90"/>
    </location>
</feature>
<dbReference type="STRING" id="1445510.YC6258_02070"/>
<sequence>MWNIGFFAFVLLNTFMAQYVNSHYGMGFAVLSSTSVMLLFFFGSRRFKPLYETCYWPVIPIDPAIVREDSKALILSIVLAGMVTAVVMAFV</sequence>
<evidence type="ECO:0000313" key="3">
    <source>
        <dbReference type="Proteomes" id="UP000032266"/>
    </source>
</evidence>
<protein>
    <submittedName>
        <fullName evidence="2">Uncharacterized protein</fullName>
    </submittedName>
</protein>
<reference evidence="2 3" key="1">
    <citation type="submission" date="2014-01" db="EMBL/GenBank/DDBJ databases">
        <title>Full genme sequencing of cellulolytic bacterium Gynuella sunshinyii YC6258T gen. nov., sp. nov.</title>
        <authorList>
            <person name="Khan H."/>
            <person name="Chung E.J."/>
            <person name="Chung Y.R."/>
        </authorList>
    </citation>
    <scope>NUCLEOTIDE SEQUENCE [LARGE SCALE GENOMIC DNA]</scope>
    <source>
        <strain evidence="2 3">YC6258</strain>
    </source>
</reference>
<proteinExistence type="predicted"/>